<comment type="similarity">
    <text evidence="1">Belongs to the LysR transcriptional regulatory family.</text>
</comment>
<dbReference type="CDD" id="cd08422">
    <property type="entry name" value="PBP2_CrgA_like"/>
    <property type="match status" value="1"/>
</dbReference>
<evidence type="ECO:0000256" key="1">
    <source>
        <dbReference type="ARBA" id="ARBA00009437"/>
    </source>
</evidence>
<organism evidence="6 7">
    <name type="scientific">Moraxella lacunata</name>
    <dbReference type="NCBI Taxonomy" id="477"/>
    <lineage>
        <taxon>Bacteria</taxon>
        <taxon>Pseudomonadati</taxon>
        <taxon>Pseudomonadota</taxon>
        <taxon>Gammaproteobacteria</taxon>
        <taxon>Moraxellales</taxon>
        <taxon>Moraxellaceae</taxon>
        <taxon>Moraxella</taxon>
    </lineage>
</organism>
<name>A0A378TT64_MORLA</name>
<dbReference type="Proteomes" id="UP000254437">
    <property type="component" value="Unassembled WGS sequence"/>
</dbReference>
<dbReference type="GO" id="GO:0006351">
    <property type="term" value="P:DNA-templated transcription"/>
    <property type="evidence" value="ECO:0007669"/>
    <property type="project" value="TreeGrafter"/>
</dbReference>
<dbReference type="InterPro" id="IPR058163">
    <property type="entry name" value="LysR-type_TF_proteobact-type"/>
</dbReference>
<sequence length="296" mass="32719">MNLNTLHLFVAVIQHGSLSKASERTGVPIATISRQIADLEKELNIQLFDRQKSGVKPTMAGQRLYEQVYLSIEQLATAKEVLFEEQGNLKGKLRLSASPACEPVLSWIADFQTAYPQVQVHCTLTDRLLDLSADGIDVAFRIGQLHGEQFIAKKVGQIGSKWVAHPKFLARFGTPKTPKDLKNFPIATWAKNEASVIILGTGRQAVEIPYLFASNDSYAIEYMAKQGKAVALLADSTVDRLVAENGLVEVLGETENPKFDLTMIYAAHRYPSSIVRAFVEFVLDRVNNETLDSSAI</sequence>
<gene>
    <name evidence="6" type="primary">dmlR_3</name>
    <name evidence="6" type="ORF">NCTC10359_02489</name>
</gene>
<dbReference type="InterPro" id="IPR036388">
    <property type="entry name" value="WH-like_DNA-bd_sf"/>
</dbReference>
<protein>
    <submittedName>
        <fullName evidence="6">D-malate degradation protein R</fullName>
    </submittedName>
</protein>
<dbReference type="PANTHER" id="PTHR30537:SF5">
    <property type="entry name" value="HTH-TYPE TRANSCRIPTIONAL ACTIVATOR TTDR-RELATED"/>
    <property type="match status" value="1"/>
</dbReference>
<dbReference type="Pfam" id="PF00126">
    <property type="entry name" value="HTH_1"/>
    <property type="match status" value="1"/>
</dbReference>
<keyword evidence="4" id="KW-0804">Transcription</keyword>
<dbReference type="SUPFAM" id="SSF46785">
    <property type="entry name" value="Winged helix' DNA-binding domain"/>
    <property type="match status" value="1"/>
</dbReference>
<feature type="domain" description="HTH lysR-type" evidence="5">
    <location>
        <begin position="1"/>
        <end position="58"/>
    </location>
</feature>
<evidence type="ECO:0000256" key="4">
    <source>
        <dbReference type="ARBA" id="ARBA00023163"/>
    </source>
</evidence>
<evidence type="ECO:0000259" key="5">
    <source>
        <dbReference type="PROSITE" id="PS50931"/>
    </source>
</evidence>
<evidence type="ECO:0000313" key="6">
    <source>
        <dbReference type="EMBL" id="STZ64045.1"/>
    </source>
</evidence>
<dbReference type="GO" id="GO:0003700">
    <property type="term" value="F:DNA-binding transcription factor activity"/>
    <property type="evidence" value="ECO:0007669"/>
    <property type="project" value="InterPro"/>
</dbReference>
<dbReference type="Pfam" id="PF03466">
    <property type="entry name" value="LysR_substrate"/>
    <property type="match status" value="1"/>
</dbReference>
<evidence type="ECO:0000313" key="7">
    <source>
        <dbReference type="Proteomes" id="UP000254437"/>
    </source>
</evidence>
<dbReference type="FunFam" id="1.10.10.10:FF:000001">
    <property type="entry name" value="LysR family transcriptional regulator"/>
    <property type="match status" value="1"/>
</dbReference>
<dbReference type="EMBL" id="UGQU01000003">
    <property type="protein sequence ID" value="STZ64045.1"/>
    <property type="molecule type" value="Genomic_DNA"/>
</dbReference>
<evidence type="ECO:0000256" key="2">
    <source>
        <dbReference type="ARBA" id="ARBA00023015"/>
    </source>
</evidence>
<dbReference type="InterPro" id="IPR005119">
    <property type="entry name" value="LysR_subst-bd"/>
</dbReference>
<dbReference type="RefSeq" id="WP_181814451.1">
    <property type="nucleotide sequence ID" value="NZ_UGQU01000003.1"/>
</dbReference>
<dbReference type="InterPro" id="IPR036390">
    <property type="entry name" value="WH_DNA-bd_sf"/>
</dbReference>
<dbReference type="Gene3D" id="3.40.190.290">
    <property type="match status" value="1"/>
</dbReference>
<accession>A0A378TT64</accession>
<reference evidence="6 7" key="1">
    <citation type="submission" date="2018-06" db="EMBL/GenBank/DDBJ databases">
        <authorList>
            <consortium name="Pathogen Informatics"/>
            <person name="Doyle S."/>
        </authorList>
    </citation>
    <scope>NUCLEOTIDE SEQUENCE [LARGE SCALE GENOMIC DNA]</scope>
    <source>
        <strain evidence="6 7">NCTC10359</strain>
    </source>
</reference>
<keyword evidence="2" id="KW-0805">Transcription regulation</keyword>
<dbReference type="AlphaFoldDB" id="A0A378TT64"/>
<proteinExistence type="inferred from homology"/>
<dbReference type="GO" id="GO:0043565">
    <property type="term" value="F:sequence-specific DNA binding"/>
    <property type="evidence" value="ECO:0007669"/>
    <property type="project" value="TreeGrafter"/>
</dbReference>
<keyword evidence="3" id="KW-0238">DNA-binding</keyword>
<evidence type="ECO:0000256" key="3">
    <source>
        <dbReference type="ARBA" id="ARBA00023125"/>
    </source>
</evidence>
<dbReference type="Gene3D" id="1.10.10.10">
    <property type="entry name" value="Winged helix-like DNA-binding domain superfamily/Winged helix DNA-binding domain"/>
    <property type="match status" value="1"/>
</dbReference>
<dbReference type="SUPFAM" id="SSF53850">
    <property type="entry name" value="Periplasmic binding protein-like II"/>
    <property type="match status" value="1"/>
</dbReference>
<dbReference type="InterPro" id="IPR000847">
    <property type="entry name" value="LysR_HTH_N"/>
</dbReference>
<dbReference type="PROSITE" id="PS50931">
    <property type="entry name" value="HTH_LYSR"/>
    <property type="match status" value="1"/>
</dbReference>
<dbReference type="PANTHER" id="PTHR30537">
    <property type="entry name" value="HTH-TYPE TRANSCRIPTIONAL REGULATOR"/>
    <property type="match status" value="1"/>
</dbReference>